<gene>
    <name evidence="2" type="ORF">GEAMG1_0276</name>
</gene>
<evidence type="ECO:0000313" key="2">
    <source>
        <dbReference type="EMBL" id="CAH2030098.1"/>
    </source>
</evidence>
<accession>A0ABM9D4F6</accession>
<keyword evidence="3" id="KW-1185">Reference proteome</keyword>
<name>A0ABM9D4F6_9BACT</name>
<feature type="region of interest" description="Disordered" evidence="1">
    <location>
        <begin position="79"/>
        <end position="100"/>
    </location>
</feature>
<reference evidence="2 3" key="1">
    <citation type="submission" date="2022-03" db="EMBL/GenBank/DDBJ databases">
        <authorList>
            <person name="Koch H."/>
        </authorList>
    </citation>
    <scope>NUCLEOTIDE SEQUENCE [LARGE SCALE GENOMIC DNA]</scope>
    <source>
        <strain evidence="2 3">G1</strain>
    </source>
</reference>
<protein>
    <submittedName>
        <fullName evidence="2">Uncharacterized protein</fullName>
    </submittedName>
</protein>
<sequence>MGAGNPLDPLGDGDQEESLDPLAAGLLEHLDGCQQRTAGGEHRVDDQGGALLHAGGEFFVVGDRFQRLLVAVESHHADPGAGDHVQDAVHHPQAGTQDRHYRDLLPLDLPDLDRPGPAGDGDGLGLQVLGCLVGQQPRDFGGQFAALLGAQIRFAQQTDFMLDQGVLDFVDGHGAAPPAGGVGGEAKKIQANEPQVKRLQAGAGRGQSVPYPGRAALPLSVPWRTGMRYTCSLSGQGREYAGR</sequence>
<organism evidence="2 3">
    <name type="scientific">Trichlorobacter ammonificans</name>
    <dbReference type="NCBI Taxonomy" id="2916410"/>
    <lineage>
        <taxon>Bacteria</taxon>
        <taxon>Pseudomonadati</taxon>
        <taxon>Thermodesulfobacteriota</taxon>
        <taxon>Desulfuromonadia</taxon>
        <taxon>Geobacterales</taxon>
        <taxon>Geobacteraceae</taxon>
        <taxon>Trichlorobacter</taxon>
    </lineage>
</organism>
<dbReference type="Proteomes" id="UP001295463">
    <property type="component" value="Chromosome"/>
</dbReference>
<evidence type="ECO:0000256" key="1">
    <source>
        <dbReference type="SAM" id="MobiDB-lite"/>
    </source>
</evidence>
<proteinExistence type="predicted"/>
<evidence type="ECO:0000313" key="3">
    <source>
        <dbReference type="Proteomes" id="UP001295463"/>
    </source>
</evidence>
<dbReference type="EMBL" id="OW150024">
    <property type="protein sequence ID" value="CAH2030098.1"/>
    <property type="molecule type" value="Genomic_DNA"/>
</dbReference>